<gene>
    <name evidence="2" type="ORF">VKT23_020234</name>
</gene>
<evidence type="ECO:0000313" key="2">
    <source>
        <dbReference type="EMBL" id="KAK7434388.1"/>
    </source>
</evidence>
<comment type="caution">
    <text evidence="2">The sequence shown here is derived from an EMBL/GenBank/DDBJ whole genome shotgun (WGS) entry which is preliminary data.</text>
</comment>
<accession>A0ABR1IJS0</accession>
<proteinExistence type="predicted"/>
<feature type="region of interest" description="Disordered" evidence="1">
    <location>
        <begin position="197"/>
        <end position="218"/>
    </location>
</feature>
<evidence type="ECO:0000313" key="3">
    <source>
        <dbReference type="Proteomes" id="UP001498398"/>
    </source>
</evidence>
<reference evidence="2 3" key="1">
    <citation type="submission" date="2024-01" db="EMBL/GenBank/DDBJ databases">
        <title>A draft genome for the cacao thread blight pathogen Marasmiellus scandens.</title>
        <authorList>
            <person name="Baruah I.K."/>
            <person name="Leung J."/>
            <person name="Bukari Y."/>
            <person name="Amoako-Attah I."/>
            <person name="Meinhardt L.W."/>
            <person name="Bailey B.A."/>
            <person name="Cohen S.P."/>
        </authorList>
    </citation>
    <scope>NUCLEOTIDE SEQUENCE [LARGE SCALE GENOMIC DNA]</scope>
    <source>
        <strain evidence="2 3">GH-19</strain>
    </source>
</reference>
<dbReference type="Proteomes" id="UP001498398">
    <property type="component" value="Unassembled WGS sequence"/>
</dbReference>
<dbReference type="EMBL" id="JBANRG010000125">
    <property type="protein sequence ID" value="KAK7434388.1"/>
    <property type="molecule type" value="Genomic_DNA"/>
</dbReference>
<keyword evidence="3" id="KW-1185">Reference proteome</keyword>
<organism evidence="2 3">
    <name type="scientific">Marasmiellus scandens</name>
    <dbReference type="NCBI Taxonomy" id="2682957"/>
    <lineage>
        <taxon>Eukaryota</taxon>
        <taxon>Fungi</taxon>
        <taxon>Dikarya</taxon>
        <taxon>Basidiomycota</taxon>
        <taxon>Agaricomycotina</taxon>
        <taxon>Agaricomycetes</taxon>
        <taxon>Agaricomycetidae</taxon>
        <taxon>Agaricales</taxon>
        <taxon>Marasmiineae</taxon>
        <taxon>Omphalotaceae</taxon>
        <taxon>Marasmiellus</taxon>
    </lineage>
</organism>
<name>A0ABR1IJS0_9AGAR</name>
<protein>
    <submittedName>
        <fullName evidence="2">Uncharacterized protein</fullName>
    </submittedName>
</protein>
<sequence length="478" mass="55900">MRKWIFNFGYRIASKAVEVFLQPFSYTPTTNTFSERFFKFGVNFFLMFVPDVLHELELGVWKAVLIHLIRILFAYGSDTIQELDTYRQVPTFGRDTIWKIRNNASAMKHLAAWEFEDMLQISIPVFEGLVLEHNQQILDLLFNPCIFHCLAKFRLHSDDSLRMLDERTIELGRSLCSFDDKVCKVYDTKEILKETAARGRQNAKKANEGDRKGKQKATNGEPTCKLFNLCTYKIHALGHYIQFIRLYGTTDNYTTQIGELEHRHVKQFYAHTNCCFKFVCQVTALEKRKCIVESIKLRQQTASNSLVVPFEHSDPLPTTSPKLHYKISEDTSMWKNVHAFMEDNIRDLAMVDFYLKLKEYLFFKLSGQSDTERATVQECGLIDLNCNHIYSHKVLHINYTTYDMCQSQDSINPSSHADIMVHSSDPSTPYWYARVLGIFHADVRYDKHPYRQVDFLWVCWLVVDQDQGQLDLKKKQHP</sequence>
<evidence type="ECO:0000256" key="1">
    <source>
        <dbReference type="SAM" id="MobiDB-lite"/>
    </source>
</evidence>